<dbReference type="InterPro" id="IPR016667">
    <property type="entry name" value="Caps_polysacc_synth_CpsB/CapC"/>
</dbReference>
<keyword evidence="4" id="KW-0904">Protein phosphatase</keyword>
<protein>
    <recommendedName>
        <fullName evidence="2">protein-tyrosine-phosphatase</fullName>
        <ecNumber evidence="2">3.1.3.48</ecNumber>
    </recommendedName>
</protein>
<comment type="catalytic activity">
    <reaction evidence="5">
        <text>O-phospho-L-tyrosyl-[protein] + H2O = L-tyrosyl-[protein] + phosphate</text>
        <dbReference type="Rhea" id="RHEA:10684"/>
        <dbReference type="Rhea" id="RHEA-COMP:10136"/>
        <dbReference type="Rhea" id="RHEA-COMP:20101"/>
        <dbReference type="ChEBI" id="CHEBI:15377"/>
        <dbReference type="ChEBI" id="CHEBI:43474"/>
        <dbReference type="ChEBI" id="CHEBI:46858"/>
        <dbReference type="ChEBI" id="CHEBI:61978"/>
        <dbReference type="EC" id="3.1.3.48"/>
    </reaction>
</comment>
<proteinExistence type="inferred from homology"/>
<name>A0A1I5XQ32_9FIRM</name>
<keyword evidence="3" id="KW-0378">Hydrolase</keyword>
<dbReference type="Gene3D" id="3.20.20.140">
    <property type="entry name" value="Metal-dependent hydrolases"/>
    <property type="match status" value="1"/>
</dbReference>
<dbReference type="EMBL" id="FOXR01000029">
    <property type="protein sequence ID" value="SFQ33946.1"/>
    <property type="molecule type" value="Genomic_DNA"/>
</dbReference>
<dbReference type="EC" id="3.1.3.48" evidence="2"/>
<dbReference type="RefSeq" id="WP_092282635.1">
    <property type="nucleotide sequence ID" value="NZ_FOXR01000029.1"/>
</dbReference>
<dbReference type="GO" id="GO:0030145">
    <property type="term" value="F:manganese ion binding"/>
    <property type="evidence" value="ECO:0007669"/>
    <property type="project" value="InterPro"/>
</dbReference>
<evidence type="ECO:0000256" key="3">
    <source>
        <dbReference type="ARBA" id="ARBA00022801"/>
    </source>
</evidence>
<dbReference type="AlphaFoldDB" id="A0A1I5XQ32"/>
<evidence type="ECO:0000313" key="6">
    <source>
        <dbReference type="EMBL" id="SFQ33946.1"/>
    </source>
</evidence>
<dbReference type="GO" id="GO:0004725">
    <property type="term" value="F:protein tyrosine phosphatase activity"/>
    <property type="evidence" value="ECO:0007669"/>
    <property type="project" value="UniProtKB-EC"/>
</dbReference>
<organism evidence="6 7">
    <name type="scientific">Caldicoprobacter faecalis</name>
    <dbReference type="NCBI Taxonomy" id="937334"/>
    <lineage>
        <taxon>Bacteria</taxon>
        <taxon>Bacillati</taxon>
        <taxon>Bacillota</taxon>
        <taxon>Clostridia</taxon>
        <taxon>Caldicoprobacterales</taxon>
        <taxon>Caldicoprobacteraceae</taxon>
        <taxon>Caldicoprobacter</taxon>
    </lineage>
</organism>
<accession>A0A1I5XQ32</accession>
<dbReference type="OrthoDB" id="9788539at2"/>
<comment type="similarity">
    <text evidence="1">Belongs to the metallo-dependent hydrolases superfamily. CpsB/CapC family.</text>
</comment>
<gene>
    <name evidence="6" type="ORF">SAMN05444406_12914</name>
</gene>
<keyword evidence="7" id="KW-1185">Reference proteome</keyword>
<dbReference type="Proteomes" id="UP000198577">
    <property type="component" value="Unassembled WGS sequence"/>
</dbReference>
<dbReference type="SUPFAM" id="SSF89550">
    <property type="entry name" value="PHP domain-like"/>
    <property type="match status" value="1"/>
</dbReference>
<dbReference type="Pfam" id="PF19567">
    <property type="entry name" value="CpsB_CapC"/>
    <property type="match status" value="1"/>
</dbReference>
<reference evidence="6 7" key="1">
    <citation type="submission" date="2016-10" db="EMBL/GenBank/DDBJ databases">
        <authorList>
            <person name="de Groot N.N."/>
        </authorList>
    </citation>
    <scope>NUCLEOTIDE SEQUENCE [LARGE SCALE GENOMIC DNA]</scope>
    <source>
        <strain evidence="6 7">DSM 20678</strain>
    </source>
</reference>
<dbReference type="InterPro" id="IPR016195">
    <property type="entry name" value="Pol/histidinol_Pase-like"/>
</dbReference>
<dbReference type="PANTHER" id="PTHR39181:SF1">
    <property type="entry name" value="TYROSINE-PROTEIN PHOSPHATASE YWQE"/>
    <property type="match status" value="1"/>
</dbReference>
<evidence type="ECO:0000256" key="5">
    <source>
        <dbReference type="ARBA" id="ARBA00051722"/>
    </source>
</evidence>
<dbReference type="PANTHER" id="PTHR39181">
    <property type="entry name" value="TYROSINE-PROTEIN PHOSPHATASE YWQE"/>
    <property type="match status" value="1"/>
</dbReference>
<evidence type="ECO:0000256" key="4">
    <source>
        <dbReference type="ARBA" id="ARBA00022912"/>
    </source>
</evidence>
<evidence type="ECO:0000256" key="1">
    <source>
        <dbReference type="ARBA" id="ARBA00005750"/>
    </source>
</evidence>
<evidence type="ECO:0000313" key="7">
    <source>
        <dbReference type="Proteomes" id="UP000198577"/>
    </source>
</evidence>
<sequence length="255" mass="28535">MLDLHCHILPEVDDGAGSIGEALSMAAVAVKEGIDAIVATPHCLDAKNIDAFVQGVERQRQQLQRVLDAQQMDLDIFLGAEVFMDPAFLKVEGLDRLTINATSYILVELPMGEVPLYAEDFVYKLRLMGFIPIIAHPERNLAIMRDPNILYRLVDLGCLCQINTGSITGLFGKRVQRCARVLLTHGMGHVLGTDAHSDGTRGPYVKRAVEQLKSWLDEEQVRRIVGITPYHILEGKMVSTEPPRRYKPRMRIFGF</sequence>
<evidence type="ECO:0000256" key="2">
    <source>
        <dbReference type="ARBA" id="ARBA00013064"/>
    </source>
</evidence>
<dbReference type="PIRSF" id="PIRSF016557">
    <property type="entry name" value="Caps_synth_CpsB"/>
    <property type="match status" value="1"/>
</dbReference>
<dbReference type="STRING" id="937334.SAMN05444406_12914"/>